<dbReference type="AlphaFoldDB" id="A0A4W3HYR9"/>
<dbReference type="PRINTS" id="PR00855">
    <property type="entry name" value="PRSTNOIDFPR"/>
</dbReference>
<dbReference type="GO" id="GO:0007189">
    <property type="term" value="P:adenylate cyclase-activating G protein-coupled receptor signaling pathway"/>
    <property type="evidence" value="ECO:0007669"/>
    <property type="project" value="TreeGrafter"/>
</dbReference>
<comment type="subcellular location">
    <subcellularLocation>
        <location evidence="1">Cell membrane</location>
        <topology evidence="1">Multi-pass membrane protein</topology>
    </subcellularLocation>
</comment>
<dbReference type="GO" id="GO:0004958">
    <property type="term" value="F:prostaglandin F receptor activity"/>
    <property type="evidence" value="ECO:0007669"/>
    <property type="project" value="InterPro"/>
</dbReference>
<keyword evidence="10" id="KW-1015">Disulfide bond</keyword>
<evidence type="ECO:0000256" key="3">
    <source>
        <dbReference type="ARBA" id="ARBA00017628"/>
    </source>
</evidence>
<dbReference type="STRING" id="7868.ENSCMIP00000020415"/>
<evidence type="ECO:0000256" key="15">
    <source>
        <dbReference type="ARBA" id="ARBA00030154"/>
    </source>
</evidence>
<evidence type="ECO:0000256" key="9">
    <source>
        <dbReference type="ARBA" id="ARBA00023136"/>
    </source>
</evidence>
<evidence type="ECO:0000256" key="6">
    <source>
        <dbReference type="ARBA" id="ARBA00022692"/>
    </source>
</evidence>
<dbReference type="PROSITE" id="PS00237">
    <property type="entry name" value="G_PROTEIN_RECEP_F1_1"/>
    <property type="match status" value="1"/>
</dbReference>
<dbReference type="PANTHER" id="PTHR11866">
    <property type="entry name" value="G-PROTEIN COUPLED RECEPTOR FAMILY 1 MEMBER"/>
    <property type="match status" value="1"/>
</dbReference>
<feature type="transmembrane region" description="Helical" evidence="16">
    <location>
        <begin position="114"/>
        <end position="136"/>
    </location>
</feature>
<dbReference type="PRINTS" id="PR01788">
    <property type="entry name" value="PROSTANOIDR"/>
</dbReference>
<dbReference type="InParanoid" id="A0A4W3HYR9"/>
<dbReference type="Gene3D" id="1.20.1070.10">
    <property type="entry name" value="Rhodopsin 7-helix transmembrane proteins"/>
    <property type="match status" value="1"/>
</dbReference>
<keyword evidence="12" id="KW-0325">Glycoprotein</keyword>
<reference evidence="18" key="4">
    <citation type="submission" date="2025-08" db="UniProtKB">
        <authorList>
            <consortium name="Ensembl"/>
        </authorList>
    </citation>
    <scope>IDENTIFICATION</scope>
</reference>
<evidence type="ECO:0000256" key="11">
    <source>
        <dbReference type="ARBA" id="ARBA00023170"/>
    </source>
</evidence>
<protein>
    <recommendedName>
        <fullName evidence="2">Prostaglandin F2-alpha receptor</fullName>
    </recommendedName>
    <alternativeName>
        <fullName evidence="15">Prostanoid FP receptor</fullName>
    </alternativeName>
    <alternativeName>
        <fullName evidence="14">Prostanoid TP receptor</fullName>
    </alternativeName>
    <alternativeName>
        <fullName evidence="3">Thromboxane A2 receptor</fullName>
    </alternativeName>
</protein>
<keyword evidence="8" id="KW-0297">G-protein coupled receptor</keyword>
<keyword evidence="5" id="KW-0597">Phosphoprotein</keyword>
<feature type="domain" description="G-protein coupled receptors family 1 profile" evidence="17">
    <location>
        <begin position="48"/>
        <end position="314"/>
    </location>
</feature>
<evidence type="ECO:0000256" key="5">
    <source>
        <dbReference type="ARBA" id="ARBA00022553"/>
    </source>
</evidence>
<keyword evidence="9 16" id="KW-0472">Membrane</keyword>
<evidence type="ECO:0000256" key="14">
    <source>
        <dbReference type="ARBA" id="ARBA00029815"/>
    </source>
</evidence>
<evidence type="ECO:0000313" key="18">
    <source>
        <dbReference type="Ensembl" id="ENSCMIP00000020415.1"/>
    </source>
</evidence>
<name>A0A4W3HYR9_CALMI</name>
<feature type="transmembrane region" description="Helical" evidence="16">
    <location>
        <begin position="69"/>
        <end position="94"/>
    </location>
</feature>
<evidence type="ECO:0000256" key="12">
    <source>
        <dbReference type="ARBA" id="ARBA00023180"/>
    </source>
</evidence>
<reference evidence="19" key="1">
    <citation type="journal article" date="2006" name="Science">
        <title>Ancient noncoding elements conserved in the human genome.</title>
        <authorList>
            <person name="Venkatesh B."/>
            <person name="Kirkness E.F."/>
            <person name="Loh Y.H."/>
            <person name="Halpern A.L."/>
            <person name="Lee A.P."/>
            <person name="Johnson J."/>
            <person name="Dandona N."/>
            <person name="Viswanathan L.D."/>
            <person name="Tay A."/>
            <person name="Venter J.C."/>
            <person name="Strausberg R.L."/>
            <person name="Brenner S."/>
        </authorList>
    </citation>
    <scope>NUCLEOTIDE SEQUENCE [LARGE SCALE GENOMIC DNA]</scope>
</reference>
<evidence type="ECO:0000256" key="8">
    <source>
        <dbReference type="ARBA" id="ARBA00023040"/>
    </source>
</evidence>
<dbReference type="SUPFAM" id="SSF81321">
    <property type="entry name" value="Family A G protein-coupled receptor-like"/>
    <property type="match status" value="1"/>
</dbReference>
<sequence>MSNNSSKTTAAATAAGIWSNPDGSCPSNSSIGISATVPVIFMTIGTLSNIMALIILIKAYEKFKQKSKASFLLFASGLVITDCLGHIINGAITVRIYALNRDWKSIDPSENLCRFLGTCMVFFGLSPLFLGSVMAIERCVGITQPLLHSAKMTSRHTKRILGFTWLFALSVALLPNMRFGEYKVQCSQTWCFIKTHNIQNGRDVGILLLFSSLGLTALGISLLCNSVTVVVLIRSGIKSRPHRQGRSHHVEMVVQLVTIVCVSCICWGPLLVMVAVIGSARYLDKNLNQPAINSLLFQAVRMAAWNQILDPWVYILLRKAILTQLYTISMRCLGRKNIDLQKWNCNSVHSSIKIATIEGTLASSKKHLKVCFRLLSVEKEVATFSSSFDLSHWVYSPHCYAKHLKIPTIILGLKSCRQNCTVTTLYSKSCEAP</sequence>
<dbReference type="FunFam" id="1.20.1070.10:FF:000163">
    <property type="entry name" value="Thromboxane A2 receptor"/>
    <property type="match status" value="1"/>
</dbReference>
<evidence type="ECO:0000256" key="2">
    <source>
        <dbReference type="ARBA" id="ARBA00013486"/>
    </source>
</evidence>
<feature type="transmembrane region" description="Helical" evidence="16">
    <location>
        <begin position="253"/>
        <end position="277"/>
    </location>
</feature>
<evidence type="ECO:0000259" key="17">
    <source>
        <dbReference type="PROSITE" id="PS50262"/>
    </source>
</evidence>
<evidence type="ECO:0000256" key="7">
    <source>
        <dbReference type="ARBA" id="ARBA00022989"/>
    </source>
</evidence>
<dbReference type="PANTHER" id="PTHR11866:SF4">
    <property type="entry name" value="PROSTAGLANDIN F2-ALPHA RECEPTOR"/>
    <property type="match status" value="1"/>
</dbReference>
<evidence type="ECO:0000313" key="19">
    <source>
        <dbReference type="Proteomes" id="UP000314986"/>
    </source>
</evidence>
<evidence type="ECO:0000256" key="1">
    <source>
        <dbReference type="ARBA" id="ARBA00004651"/>
    </source>
</evidence>
<keyword evidence="19" id="KW-1185">Reference proteome</keyword>
<evidence type="ECO:0000256" key="4">
    <source>
        <dbReference type="ARBA" id="ARBA00022475"/>
    </source>
</evidence>
<reference evidence="19" key="2">
    <citation type="journal article" date="2007" name="PLoS Biol.">
        <title>Survey sequencing and comparative analysis of the elephant shark (Callorhinchus milii) genome.</title>
        <authorList>
            <person name="Venkatesh B."/>
            <person name="Kirkness E.F."/>
            <person name="Loh Y.H."/>
            <person name="Halpern A.L."/>
            <person name="Lee A.P."/>
            <person name="Johnson J."/>
            <person name="Dandona N."/>
            <person name="Viswanathan L.D."/>
            <person name="Tay A."/>
            <person name="Venter J.C."/>
            <person name="Strausberg R.L."/>
            <person name="Brenner S."/>
        </authorList>
    </citation>
    <scope>NUCLEOTIDE SEQUENCE [LARGE SCALE GENOMIC DNA]</scope>
</reference>
<dbReference type="Pfam" id="PF00001">
    <property type="entry name" value="7tm_1"/>
    <property type="match status" value="1"/>
</dbReference>
<feature type="transmembrane region" description="Helical" evidence="16">
    <location>
        <begin position="157"/>
        <end position="174"/>
    </location>
</feature>
<keyword evidence="4" id="KW-1003">Cell membrane</keyword>
<dbReference type="InterPro" id="IPR000276">
    <property type="entry name" value="GPCR_Rhodpsn"/>
</dbReference>
<dbReference type="GO" id="GO:0005886">
    <property type="term" value="C:plasma membrane"/>
    <property type="evidence" value="ECO:0007669"/>
    <property type="project" value="UniProtKB-SubCell"/>
</dbReference>
<dbReference type="InterPro" id="IPR017452">
    <property type="entry name" value="GPCR_Rhodpsn_7TM"/>
</dbReference>
<feature type="transmembrane region" description="Helical" evidence="16">
    <location>
        <begin position="31"/>
        <end position="57"/>
    </location>
</feature>
<reference evidence="18" key="5">
    <citation type="submission" date="2025-09" db="UniProtKB">
        <authorList>
            <consortium name="Ensembl"/>
        </authorList>
    </citation>
    <scope>IDENTIFICATION</scope>
</reference>
<proteinExistence type="predicted"/>
<keyword evidence="11" id="KW-0675">Receptor</keyword>
<evidence type="ECO:0000256" key="16">
    <source>
        <dbReference type="SAM" id="Phobius"/>
    </source>
</evidence>
<gene>
    <name evidence="18" type="primary">LOC103174719</name>
</gene>
<keyword evidence="7 16" id="KW-1133">Transmembrane helix</keyword>
<dbReference type="GeneTree" id="ENSGT01030000234559"/>
<keyword evidence="6 16" id="KW-0812">Transmembrane</keyword>
<dbReference type="GO" id="GO:0006954">
    <property type="term" value="P:inflammatory response"/>
    <property type="evidence" value="ECO:0007669"/>
    <property type="project" value="TreeGrafter"/>
</dbReference>
<feature type="transmembrane region" description="Helical" evidence="16">
    <location>
        <begin position="206"/>
        <end position="233"/>
    </location>
</feature>
<dbReference type="GO" id="GO:0004960">
    <property type="term" value="F:thromboxane receptor activity"/>
    <property type="evidence" value="ECO:0007669"/>
    <property type="project" value="UniProtKB-ARBA"/>
</dbReference>
<dbReference type="Ensembl" id="ENSCMIT00000020789.1">
    <property type="protein sequence ID" value="ENSCMIP00000020415.1"/>
    <property type="gene ID" value="ENSCMIG00000009413.1"/>
</dbReference>
<dbReference type="Proteomes" id="UP000314986">
    <property type="component" value="Unassembled WGS sequence"/>
</dbReference>
<accession>A0A4W3HYR9</accession>
<dbReference type="PROSITE" id="PS50262">
    <property type="entry name" value="G_PROTEIN_RECEP_F1_2"/>
    <property type="match status" value="1"/>
</dbReference>
<dbReference type="InterPro" id="IPR000141">
    <property type="entry name" value="PglndnF_rcpt"/>
</dbReference>
<reference evidence="19" key="3">
    <citation type="journal article" date="2014" name="Nature">
        <title>Elephant shark genome provides unique insights into gnathostome evolution.</title>
        <authorList>
            <consortium name="International Elephant Shark Genome Sequencing Consortium"/>
            <person name="Venkatesh B."/>
            <person name="Lee A.P."/>
            <person name="Ravi V."/>
            <person name="Maurya A.K."/>
            <person name="Lian M.M."/>
            <person name="Swann J.B."/>
            <person name="Ohta Y."/>
            <person name="Flajnik M.F."/>
            <person name="Sutoh Y."/>
            <person name="Kasahara M."/>
            <person name="Hoon S."/>
            <person name="Gangu V."/>
            <person name="Roy S.W."/>
            <person name="Irimia M."/>
            <person name="Korzh V."/>
            <person name="Kondrychyn I."/>
            <person name="Lim Z.W."/>
            <person name="Tay B.H."/>
            <person name="Tohari S."/>
            <person name="Kong K.W."/>
            <person name="Ho S."/>
            <person name="Lorente-Galdos B."/>
            <person name="Quilez J."/>
            <person name="Marques-Bonet T."/>
            <person name="Raney B.J."/>
            <person name="Ingham P.W."/>
            <person name="Tay A."/>
            <person name="Hillier L.W."/>
            <person name="Minx P."/>
            <person name="Boehm T."/>
            <person name="Wilson R.K."/>
            <person name="Brenner S."/>
            <person name="Warren W.C."/>
        </authorList>
    </citation>
    <scope>NUCLEOTIDE SEQUENCE [LARGE SCALE GENOMIC DNA]</scope>
</reference>
<organism evidence="18 19">
    <name type="scientific">Callorhinchus milii</name>
    <name type="common">Ghost shark</name>
    <dbReference type="NCBI Taxonomy" id="7868"/>
    <lineage>
        <taxon>Eukaryota</taxon>
        <taxon>Metazoa</taxon>
        <taxon>Chordata</taxon>
        <taxon>Craniata</taxon>
        <taxon>Vertebrata</taxon>
        <taxon>Chondrichthyes</taxon>
        <taxon>Holocephali</taxon>
        <taxon>Chimaeriformes</taxon>
        <taxon>Callorhinchidae</taxon>
        <taxon>Callorhinchus</taxon>
    </lineage>
</organism>
<dbReference type="OMA" id="CLMAVER"/>
<evidence type="ECO:0000256" key="13">
    <source>
        <dbReference type="ARBA" id="ARBA00023224"/>
    </source>
</evidence>
<dbReference type="InterPro" id="IPR008365">
    <property type="entry name" value="Prostanoid_rcpt"/>
</dbReference>
<keyword evidence="13" id="KW-0807">Transducer</keyword>
<dbReference type="GO" id="GO:0007204">
    <property type="term" value="P:positive regulation of cytosolic calcium ion concentration"/>
    <property type="evidence" value="ECO:0007669"/>
    <property type="project" value="TreeGrafter"/>
</dbReference>
<evidence type="ECO:0000256" key="10">
    <source>
        <dbReference type="ARBA" id="ARBA00023157"/>
    </source>
</evidence>